<dbReference type="InterPro" id="IPR043502">
    <property type="entry name" value="DNA/RNA_pol_sf"/>
</dbReference>
<evidence type="ECO:0000313" key="4">
    <source>
        <dbReference type="WBParaSite" id="nOo.2.0.1.t12129-RA"/>
    </source>
</evidence>
<dbReference type="GO" id="GO:0003676">
    <property type="term" value="F:nucleic acid binding"/>
    <property type="evidence" value="ECO:0007669"/>
    <property type="project" value="InterPro"/>
</dbReference>
<dbReference type="Proteomes" id="UP000271087">
    <property type="component" value="Unassembled WGS sequence"/>
</dbReference>
<keyword evidence="3" id="KW-1185">Reference proteome</keyword>
<dbReference type="InterPro" id="IPR043128">
    <property type="entry name" value="Rev_trsase/Diguanyl_cyclase"/>
</dbReference>
<dbReference type="OrthoDB" id="5920525at2759"/>
<evidence type="ECO:0000313" key="3">
    <source>
        <dbReference type="Proteomes" id="UP000271087"/>
    </source>
</evidence>
<dbReference type="Pfam" id="PF05380">
    <property type="entry name" value="Peptidase_A17"/>
    <property type="match status" value="1"/>
</dbReference>
<dbReference type="EMBL" id="UYRW01009747">
    <property type="protein sequence ID" value="VDM98123.1"/>
    <property type="molecule type" value="Genomic_DNA"/>
</dbReference>
<accession>A0A182EVD9</accession>
<dbReference type="WBParaSite" id="nOo.2.0.1.t12129-RA">
    <property type="protein sequence ID" value="nOo.2.0.1.t12129-RA"/>
    <property type="gene ID" value="nOo.2.0.1.g12129"/>
</dbReference>
<dbReference type="InterPro" id="IPR008042">
    <property type="entry name" value="Retrotrans_Pao"/>
</dbReference>
<dbReference type="PANTHER" id="PTHR47331:SF1">
    <property type="entry name" value="GAG-LIKE PROTEIN"/>
    <property type="match status" value="1"/>
</dbReference>
<dbReference type="GO" id="GO:0006259">
    <property type="term" value="P:DNA metabolic process"/>
    <property type="evidence" value="ECO:0007669"/>
    <property type="project" value="UniProtKB-ARBA"/>
</dbReference>
<evidence type="ECO:0000259" key="1">
    <source>
        <dbReference type="Pfam" id="PF00078"/>
    </source>
</evidence>
<gene>
    <name evidence="2" type="ORF">NOO_LOCUS12129</name>
</gene>
<feature type="domain" description="Reverse transcriptase" evidence="1">
    <location>
        <begin position="193"/>
        <end position="313"/>
    </location>
</feature>
<dbReference type="Pfam" id="PF00078">
    <property type="entry name" value="RVT_1"/>
    <property type="match status" value="1"/>
</dbReference>
<dbReference type="SUPFAM" id="SSF56672">
    <property type="entry name" value="DNA/RNA polymerases"/>
    <property type="match status" value="1"/>
</dbReference>
<protein>
    <submittedName>
        <fullName evidence="4">Reverse transcriptase domain-containing protein</fullName>
    </submittedName>
</protein>
<dbReference type="Gene3D" id="3.30.70.270">
    <property type="match status" value="1"/>
</dbReference>
<dbReference type="AlphaFoldDB" id="A0A182EVD9"/>
<sequence length="583" mass="68066">MIVGRGDIDKICKSNSLCTSKTVSVVNVNFNSELEKFWKLEMIGIQESPTADDDDEVLKHFKGTIYKQHGKYHVCWPWKDSKHKLSNNYGLCVGRLKNLITRLQHKSILHLYNETIQDQLRSAIIEEVHPKDKIGVIHYLPHHEVLTPNKATTKLRIVYDASAHLKGFKGLNEVLYREPVLLPDLVGVLLRFRMMRIVIIADIEKAFLQLGLQYEERNSTRFLWLNDIHKEVNDENLKCSRFKRVPFGVISSPFLLSPTLNYHLENYGSTTAWEIRKNLYVDNITISANGTEEALYKYEEMKSIFAEASMKIREFLSNDEEFNERIPEYDRSTTSRENFLGLKWIHDIDVICVTLKPWYDPLGFLVPSMIRLKLFIQYLWKENKSWDQALNEEDEQQWKALIKEWPTNVIDVPRFVITNSPQTEIHVFTDASNVAYSAAVYALNHENQGTKSNSFLIYAKSRIAPIKGITIPRLELLSILIGVRAAQFVLKQLEMNENQVTLWSDSKCALHWIKNYTKLLPRFVQNRVEEIRKAKFAFRYIPSEQNPVDIAIKGLSPNKLRNYNQWWKGSQWLEKKSDWPQCE</sequence>
<dbReference type="Gene3D" id="3.10.10.10">
    <property type="entry name" value="HIV Type 1 Reverse Transcriptase, subunit A, domain 1"/>
    <property type="match status" value="1"/>
</dbReference>
<name>A0A182EVD9_ONCOC</name>
<dbReference type="PANTHER" id="PTHR47331">
    <property type="entry name" value="PHD-TYPE DOMAIN-CONTAINING PROTEIN"/>
    <property type="match status" value="1"/>
</dbReference>
<reference evidence="4" key="1">
    <citation type="submission" date="2016-06" db="UniProtKB">
        <authorList>
            <consortium name="WormBaseParasite"/>
        </authorList>
    </citation>
    <scope>IDENTIFICATION</scope>
</reference>
<evidence type="ECO:0000313" key="2">
    <source>
        <dbReference type="EMBL" id="VDM98123.1"/>
    </source>
</evidence>
<dbReference type="InterPro" id="IPR036397">
    <property type="entry name" value="RNaseH_sf"/>
</dbReference>
<organism evidence="4">
    <name type="scientific">Onchocerca ochengi</name>
    <name type="common">Filarial nematode worm</name>
    <dbReference type="NCBI Taxonomy" id="42157"/>
    <lineage>
        <taxon>Eukaryota</taxon>
        <taxon>Metazoa</taxon>
        <taxon>Ecdysozoa</taxon>
        <taxon>Nematoda</taxon>
        <taxon>Chromadorea</taxon>
        <taxon>Rhabditida</taxon>
        <taxon>Spirurina</taxon>
        <taxon>Spiruromorpha</taxon>
        <taxon>Filarioidea</taxon>
        <taxon>Onchocercidae</taxon>
        <taxon>Onchocerca</taxon>
    </lineage>
</organism>
<dbReference type="Gene3D" id="3.30.420.10">
    <property type="entry name" value="Ribonuclease H-like superfamily/Ribonuclease H"/>
    <property type="match status" value="1"/>
</dbReference>
<dbReference type="InterPro" id="IPR000477">
    <property type="entry name" value="RT_dom"/>
</dbReference>
<reference evidence="2 3" key="2">
    <citation type="submission" date="2018-08" db="EMBL/GenBank/DDBJ databases">
        <authorList>
            <person name="Laetsch R D."/>
            <person name="Stevens L."/>
            <person name="Kumar S."/>
            <person name="Blaxter L. M."/>
        </authorList>
    </citation>
    <scope>NUCLEOTIDE SEQUENCE [LARGE SCALE GENOMIC DNA]</scope>
</reference>
<proteinExistence type="predicted"/>
<dbReference type="STRING" id="42157.A0A182EVD9"/>